<dbReference type="GO" id="GO:0015031">
    <property type="term" value="P:protein transport"/>
    <property type="evidence" value="ECO:0007669"/>
    <property type="project" value="UniProtKB-KW"/>
</dbReference>
<keyword evidence="6" id="KW-0175">Coiled coil</keyword>
<dbReference type="GO" id="GO:0006896">
    <property type="term" value="P:Golgi to vacuole transport"/>
    <property type="evidence" value="ECO:0007669"/>
    <property type="project" value="TreeGrafter"/>
</dbReference>
<dbReference type="PANTHER" id="PTHR12965">
    <property type="entry name" value="VACUOLAR PROTEIN SORTING 54"/>
    <property type="match status" value="1"/>
</dbReference>
<dbReference type="InterPro" id="IPR039745">
    <property type="entry name" value="Vps54"/>
</dbReference>
<dbReference type="GO" id="GO:0042147">
    <property type="term" value="P:retrograde transport, endosome to Golgi"/>
    <property type="evidence" value="ECO:0007669"/>
    <property type="project" value="InterPro"/>
</dbReference>
<evidence type="ECO:0000256" key="3">
    <source>
        <dbReference type="ARBA" id="ARBA00022448"/>
    </source>
</evidence>
<dbReference type="GO" id="GO:0019905">
    <property type="term" value="F:syntaxin binding"/>
    <property type="evidence" value="ECO:0007669"/>
    <property type="project" value="TreeGrafter"/>
</dbReference>
<feature type="region of interest" description="Disordered" evidence="7">
    <location>
        <begin position="1"/>
        <end position="37"/>
    </location>
</feature>
<evidence type="ECO:0000256" key="6">
    <source>
        <dbReference type="ARBA" id="ARBA00023054"/>
    </source>
</evidence>
<keyword evidence="3" id="KW-0813">Transport</keyword>
<evidence type="ECO:0000256" key="4">
    <source>
        <dbReference type="ARBA" id="ARBA00022927"/>
    </source>
</evidence>
<dbReference type="PANTHER" id="PTHR12965:SF0">
    <property type="entry name" value="VACUOLAR PROTEIN SORTING-ASSOCIATED PROTEIN 54"/>
    <property type="match status" value="1"/>
</dbReference>
<gene>
    <name evidence="8" type="ORF">Lalb_Chr08g0233181</name>
</gene>
<reference evidence="9" key="1">
    <citation type="journal article" date="2020" name="Nat. Commun.">
        <title>Genome sequence of the cluster root forming white lupin.</title>
        <authorList>
            <person name="Hufnagel B."/>
            <person name="Marques A."/>
            <person name="Soriano A."/>
            <person name="Marques L."/>
            <person name="Divol F."/>
            <person name="Doumas P."/>
            <person name="Sallet E."/>
            <person name="Mancinotti D."/>
            <person name="Carrere S."/>
            <person name="Marande W."/>
            <person name="Arribat S."/>
            <person name="Keller J."/>
            <person name="Huneau C."/>
            <person name="Blein T."/>
            <person name="Aime D."/>
            <person name="Laguerre M."/>
            <person name="Taylor J."/>
            <person name="Schubert V."/>
            <person name="Nelson M."/>
            <person name="Geu-Flores F."/>
            <person name="Crespi M."/>
            <person name="Gallardo-Guerrero K."/>
            <person name="Delaux P.-M."/>
            <person name="Salse J."/>
            <person name="Berges H."/>
            <person name="Guyot R."/>
            <person name="Gouzy J."/>
            <person name="Peret B."/>
        </authorList>
    </citation>
    <scope>NUCLEOTIDE SEQUENCE [LARGE SCALE GENOMIC DNA]</scope>
    <source>
        <strain evidence="9">cv. Amiga</strain>
    </source>
</reference>
<dbReference type="Pfam" id="PF07928">
    <property type="entry name" value="Vps54"/>
    <property type="match status" value="1"/>
</dbReference>
<evidence type="ECO:0000256" key="7">
    <source>
        <dbReference type="SAM" id="MobiDB-lite"/>
    </source>
</evidence>
<dbReference type="Gene3D" id="6.10.250.860">
    <property type="match status" value="1"/>
</dbReference>
<evidence type="ECO:0000256" key="2">
    <source>
        <dbReference type="ARBA" id="ARBA00009150"/>
    </source>
</evidence>
<keyword evidence="9" id="KW-1185">Reference proteome</keyword>
<dbReference type="InterPro" id="IPR012501">
    <property type="entry name" value="Vps54_C"/>
</dbReference>
<evidence type="ECO:0000256" key="5">
    <source>
        <dbReference type="ARBA" id="ARBA00023034"/>
    </source>
</evidence>
<comment type="similarity">
    <text evidence="2">Belongs to the VPS54 family.</text>
</comment>
<accession>A0A6A5MFL2</accession>
<dbReference type="OrthoDB" id="10259024at2759"/>
<dbReference type="EMBL" id="WOCE01000008">
    <property type="protein sequence ID" value="KAE9608225.1"/>
    <property type="molecule type" value="Genomic_DNA"/>
</dbReference>
<protein>
    <submittedName>
        <fullName evidence="8">Putative vps54-likeVacuolar protein sorting-associated protein</fullName>
    </submittedName>
</protein>
<dbReference type="Proteomes" id="UP000447434">
    <property type="component" value="Chromosome 8"/>
</dbReference>
<comment type="subcellular location">
    <subcellularLocation>
        <location evidence="1">Golgi apparatus</location>
        <location evidence="1">trans-Golgi network</location>
    </subcellularLocation>
</comment>
<feature type="compositionally biased region" description="Low complexity" evidence="7">
    <location>
        <begin position="1"/>
        <end position="35"/>
    </location>
</feature>
<keyword evidence="5" id="KW-0333">Golgi apparatus</keyword>
<keyword evidence="4" id="KW-0653">Protein transport</keyword>
<feature type="compositionally biased region" description="Low complexity" evidence="7">
    <location>
        <begin position="704"/>
        <end position="714"/>
    </location>
</feature>
<dbReference type="AlphaFoldDB" id="A0A6A5MFL2"/>
<name>A0A6A5MFL2_LUPAL</name>
<comment type="caution">
    <text evidence="8">The sequence shown here is derived from an EMBL/GenBank/DDBJ whole genome shotgun (WGS) entry which is preliminary data.</text>
</comment>
<feature type="compositionally biased region" description="Polar residues" evidence="7">
    <location>
        <begin position="674"/>
        <end position="687"/>
    </location>
</feature>
<evidence type="ECO:0000313" key="9">
    <source>
        <dbReference type="Proteomes" id="UP000447434"/>
    </source>
</evidence>
<feature type="compositionally biased region" description="Basic and acidic residues" evidence="7">
    <location>
        <begin position="715"/>
        <end position="728"/>
    </location>
</feature>
<proteinExistence type="inferred from homology"/>
<feature type="region of interest" description="Disordered" evidence="7">
    <location>
        <begin position="674"/>
        <end position="749"/>
    </location>
</feature>
<evidence type="ECO:0000256" key="1">
    <source>
        <dbReference type="ARBA" id="ARBA00004601"/>
    </source>
</evidence>
<evidence type="ECO:0000313" key="8">
    <source>
        <dbReference type="EMBL" id="KAE9608225.1"/>
    </source>
</evidence>
<dbReference type="GO" id="GO:0005829">
    <property type="term" value="C:cytosol"/>
    <property type="evidence" value="ECO:0007669"/>
    <property type="project" value="GOC"/>
</dbReference>
<organism evidence="8 9">
    <name type="scientific">Lupinus albus</name>
    <name type="common">White lupine</name>
    <name type="synonym">Lupinus termis</name>
    <dbReference type="NCBI Taxonomy" id="3870"/>
    <lineage>
        <taxon>Eukaryota</taxon>
        <taxon>Viridiplantae</taxon>
        <taxon>Streptophyta</taxon>
        <taxon>Embryophyta</taxon>
        <taxon>Tracheophyta</taxon>
        <taxon>Spermatophyta</taxon>
        <taxon>Magnoliopsida</taxon>
        <taxon>eudicotyledons</taxon>
        <taxon>Gunneridae</taxon>
        <taxon>Pentapetalae</taxon>
        <taxon>rosids</taxon>
        <taxon>fabids</taxon>
        <taxon>Fabales</taxon>
        <taxon>Fabaceae</taxon>
        <taxon>Papilionoideae</taxon>
        <taxon>50 kb inversion clade</taxon>
        <taxon>genistoids sensu lato</taxon>
        <taxon>core genistoids</taxon>
        <taxon>Genisteae</taxon>
        <taxon>Lupinus</taxon>
    </lineage>
</organism>
<sequence length="1020" mass="113087">MDSSPTTQSSSSPSFSSFIHRTYSSSSSPLSKSNSDAIQSLSSILNNPHSSDPSSSFFTWWSSSTTAPSPPDFNPITPKPTSDFTRSDFDSFLLPISEPYHRFQDIRNHETKEIDDADQNGVVSGQGEALVACLREVPSLYFKEDFRLEDGGTFRAACPFSNVSENLALQEKLSHYLDVVELHLVKEISLRSSSFFEAQGQLQDLNAKIVEGCSRIRELKETIRLLDSDLVENARQIQELNGTRTNLLVLQQKLRLILYVNQAVSALKLLVASADCAGSLDVTDDLQHLLDGDELTGLHCFRHLRDHVIGFIEAINSILSAEFIRASIHDAAETDAIILSKAKARASLPMNGKDDEVKLQEEDTANFKDCLLPTVLGLLRTAKLPSVLRIYRDTLTADMKSAIKTAVAELLPVLAARGSDSEFFSGEKAVDADGGGASLASKLRSLSSDCFVHLLSAIFMIVQAHLVRASEVKKAIEWILSNFDGHYAADSVSPTIAHGSAASEISQESELHGTAFLPYSPQRSVAKGPTFPGKAIDATSSSNMSKNFRADVLRENAEAVFAACDSAHGRWAKLLGVRAVLHPRLKLQEFLTIYNISQEFITATEKIGGRLGYSIRGTLQSQAKAFIDFQHDSRMSKIKAVLDQETWVEIDVPDEFQAIINLLFSNDALTSENLNGSEDDNSTSYSDVQPIAYTGQSNDEHNNSIEASISNAASDRSKPLDESTERNRAHSRIPSAQSNHTDTKDNKKSVSQALSYKGVGYHMVNCGLILLKMLSEYIDMNNLLPTLSSEVVHRVVEILKFFNTRTCQLVLGAGAMQVSGLKSITSKHLALASQVISFIHAIIPEIRQILFLKVPETRKMLLVAEIDRVAQDYKVHRDEIHTKLVQIMRERLLVHLRGLPQIVESWNRPEDADQQPSQFARSLTKEVGYLQRVLSRTLNEEDVQAIFRQVVIIFHSQISEAFSRFDISTPQAQNRLYRDIKHILLCIRSLPSGDLSKSDTANWGQLDEFSVQRFGRDTVQ</sequence>
<dbReference type="GO" id="GO:0000938">
    <property type="term" value="C:GARP complex"/>
    <property type="evidence" value="ECO:0007669"/>
    <property type="project" value="InterPro"/>
</dbReference>